<feature type="compositionally biased region" description="Pro residues" evidence="1">
    <location>
        <begin position="22"/>
        <end position="39"/>
    </location>
</feature>
<dbReference type="EMBL" id="BAABME010021586">
    <property type="protein sequence ID" value="GAA0163699.1"/>
    <property type="molecule type" value="Genomic_DNA"/>
</dbReference>
<comment type="caution">
    <text evidence="2">The sequence shown here is derived from an EMBL/GenBank/DDBJ whole genome shotgun (WGS) entry which is preliminary data.</text>
</comment>
<keyword evidence="3" id="KW-1185">Reference proteome</keyword>
<gene>
    <name evidence="2" type="ORF">LIER_39645</name>
</gene>
<dbReference type="Proteomes" id="UP001454036">
    <property type="component" value="Unassembled WGS sequence"/>
</dbReference>
<feature type="region of interest" description="Disordered" evidence="1">
    <location>
        <begin position="18"/>
        <end position="62"/>
    </location>
</feature>
<evidence type="ECO:0000313" key="3">
    <source>
        <dbReference type="Proteomes" id="UP001454036"/>
    </source>
</evidence>
<evidence type="ECO:0000313" key="2">
    <source>
        <dbReference type="EMBL" id="GAA0163699.1"/>
    </source>
</evidence>
<feature type="compositionally biased region" description="Polar residues" evidence="1">
    <location>
        <begin position="53"/>
        <end position="62"/>
    </location>
</feature>
<accession>A0AAV3QHX7</accession>
<proteinExistence type="predicted"/>
<sequence length="150" mass="16404">MPGPTHLSPSVFGIGLNLHAHIPPPTGPAAKPHQPPRFSPFPKTGLLGPRPPNSSWQPTADQEAYSATTIAQAMHTLGLNPSDIDWYMDTRVTSHMTSDRGTLPSYFNVSHHHNILVGNGHSVLLVVMVMHSYPAPTHLNTLKMSFMFLK</sequence>
<protein>
    <submittedName>
        <fullName evidence="2">Uncharacterized protein</fullName>
    </submittedName>
</protein>
<organism evidence="2 3">
    <name type="scientific">Lithospermum erythrorhizon</name>
    <name type="common">Purple gromwell</name>
    <name type="synonym">Lithospermum officinale var. erythrorhizon</name>
    <dbReference type="NCBI Taxonomy" id="34254"/>
    <lineage>
        <taxon>Eukaryota</taxon>
        <taxon>Viridiplantae</taxon>
        <taxon>Streptophyta</taxon>
        <taxon>Embryophyta</taxon>
        <taxon>Tracheophyta</taxon>
        <taxon>Spermatophyta</taxon>
        <taxon>Magnoliopsida</taxon>
        <taxon>eudicotyledons</taxon>
        <taxon>Gunneridae</taxon>
        <taxon>Pentapetalae</taxon>
        <taxon>asterids</taxon>
        <taxon>lamiids</taxon>
        <taxon>Boraginales</taxon>
        <taxon>Boraginaceae</taxon>
        <taxon>Boraginoideae</taxon>
        <taxon>Lithospermeae</taxon>
        <taxon>Lithospermum</taxon>
    </lineage>
</organism>
<reference evidence="2 3" key="1">
    <citation type="submission" date="2024-01" db="EMBL/GenBank/DDBJ databases">
        <title>The complete chloroplast genome sequence of Lithospermum erythrorhizon: insights into the phylogenetic relationship among Boraginaceae species and the maternal lineages of purple gromwells.</title>
        <authorList>
            <person name="Okada T."/>
            <person name="Watanabe K."/>
        </authorList>
    </citation>
    <scope>NUCLEOTIDE SEQUENCE [LARGE SCALE GENOMIC DNA]</scope>
</reference>
<name>A0AAV3QHX7_LITER</name>
<dbReference type="AlphaFoldDB" id="A0AAV3QHX7"/>
<evidence type="ECO:0000256" key="1">
    <source>
        <dbReference type="SAM" id="MobiDB-lite"/>
    </source>
</evidence>